<sequence>MLNPSDLTSTDWAGLSAGLLAMSDRRAIASHQGRRMLEQKVIEPGTDEHRIAEHDFPAVEAELVEIDRESVLLAQTARAFAQIGRFVADEQSGKPASAAAENDTRSPSARSLISRLFSALSRPGSAA</sequence>
<organism evidence="1">
    <name type="scientific">freshwater metagenome</name>
    <dbReference type="NCBI Taxonomy" id="449393"/>
    <lineage>
        <taxon>unclassified sequences</taxon>
        <taxon>metagenomes</taxon>
        <taxon>ecological metagenomes</taxon>
    </lineage>
</organism>
<accession>A0A6J7KET4</accession>
<dbReference type="AlphaFoldDB" id="A0A6J7KET4"/>
<name>A0A6J7KET4_9ZZZZ</name>
<evidence type="ECO:0000313" key="1">
    <source>
        <dbReference type="EMBL" id="CAB4953373.1"/>
    </source>
</evidence>
<protein>
    <submittedName>
        <fullName evidence="1">Unannotated protein</fullName>
    </submittedName>
</protein>
<proteinExistence type="predicted"/>
<dbReference type="EMBL" id="CAFBMK010000369">
    <property type="protein sequence ID" value="CAB4953373.1"/>
    <property type="molecule type" value="Genomic_DNA"/>
</dbReference>
<reference evidence="1" key="1">
    <citation type="submission" date="2020-05" db="EMBL/GenBank/DDBJ databases">
        <authorList>
            <person name="Chiriac C."/>
            <person name="Salcher M."/>
            <person name="Ghai R."/>
            <person name="Kavagutti S V."/>
        </authorList>
    </citation>
    <scope>NUCLEOTIDE SEQUENCE</scope>
</reference>
<gene>
    <name evidence="1" type="ORF">UFOPK3564_03617</name>
</gene>